<evidence type="ECO:0000313" key="2">
    <source>
        <dbReference type="Proteomes" id="UP000499080"/>
    </source>
</evidence>
<proteinExistence type="predicted"/>
<dbReference type="Proteomes" id="UP000499080">
    <property type="component" value="Unassembled WGS sequence"/>
</dbReference>
<gene>
    <name evidence="1" type="ORF">AVEN_219490_1</name>
</gene>
<dbReference type="AlphaFoldDB" id="A0A4Y2BNU7"/>
<accession>A0A4Y2BNU7</accession>
<reference evidence="1 2" key="1">
    <citation type="journal article" date="2019" name="Sci. Rep.">
        <title>Orb-weaving spider Araneus ventricosus genome elucidates the spidroin gene catalogue.</title>
        <authorList>
            <person name="Kono N."/>
            <person name="Nakamura H."/>
            <person name="Ohtoshi R."/>
            <person name="Moran D.A.P."/>
            <person name="Shinohara A."/>
            <person name="Yoshida Y."/>
            <person name="Fujiwara M."/>
            <person name="Mori M."/>
            <person name="Tomita M."/>
            <person name="Arakawa K."/>
        </authorList>
    </citation>
    <scope>NUCLEOTIDE SEQUENCE [LARGE SCALE GENOMIC DNA]</scope>
</reference>
<sequence length="83" mass="9565">MPRKRSFEGVNGRLRSKSLVTNQLPSQIIPRKRSFEGVNGKLRSKRLATNQLPSQRKQRFATLRNYLNSKADGQLTVTVFRVH</sequence>
<protein>
    <submittedName>
        <fullName evidence="1">Uncharacterized protein</fullName>
    </submittedName>
</protein>
<dbReference type="EMBL" id="BGPR01000093">
    <property type="protein sequence ID" value="GBL93367.1"/>
    <property type="molecule type" value="Genomic_DNA"/>
</dbReference>
<name>A0A4Y2BNU7_ARAVE</name>
<evidence type="ECO:0000313" key="1">
    <source>
        <dbReference type="EMBL" id="GBL93367.1"/>
    </source>
</evidence>
<comment type="caution">
    <text evidence="1">The sequence shown here is derived from an EMBL/GenBank/DDBJ whole genome shotgun (WGS) entry which is preliminary data.</text>
</comment>
<keyword evidence="2" id="KW-1185">Reference proteome</keyword>
<organism evidence="1 2">
    <name type="scientific">Araneus ventricosus</name>
    <name type="common">Orbweaver spider</name>
    <name type="synonym">Epeira ventricosa</name>
    <dbReference type="NCBI Taxonomy" id="182803"/>
    <lineage>
        <taxon>Eukaryota</taxon>
        <taxon>Metazoa</taxon>
        <taxon>Ecdysozoa</taxon>
        <taxon>Arthropoda</taxon>
        <taxon>Chelicerata</taxon>
        <taxon>Arachnida</taxon>
        <taxon>Araneae</taxon>
        <taxon>Araneomorphae</taxon>
        <taxon>Entelegynae</taxon>
        <taxon>Araneoidea</taxon>
        <taxon>Araneidae</taxon>
        <taxon>Araneus</taxon>
    </lineage>
</organism>